<sequence>MRRLLTLCSILSLSLPLFAKNNTELLSNTRPAQPTNSEIITHKSLNIKRLVLADFSAVAIENLLTEIKRHATSTKDEQTIHLISLENRAKDLAKELSKRLKSEKIKNMIYVEHRKTTNSLYPLYVEIHQTARKMQPCKADTAEDHMSFDPYKACTLKHNNKLQLIF</sequence>
<comment type="caution">
    <text evidence="2">The sequence shown here is derived from an EMBL/GenBank/DDBJ whole genome shotgun (WGS) entry which is preliminary data.</text>
</comment>
<dbReference type="PATRIC" id="fig|1450449.3.peg.1815"/>
<dbReference type="Proteomes" id="UP000054123">
    <property type="component" value="Unassembled WGS sequence"/>
</dbReference>
<dbReference type="InterPro" id="IPR031579">
    <property type="entry name" value="RcpB"/>
</dbReference>
<accession>A0A011NBG2</accession>
<evidence type="ECO:0000256" key="1">
    <source>
        <dbReference type="SAM" id="SignalP"/>
    </source>
</evidence>
<dbReference type="EMBL" id="JANJ01000006">
    <property type="protein sequence ID" value="EXI61740.1"/>
    <property type="molecule type" value="Genomic_DNA"/>
</dbReference>
<evidence type="ECO:0000313" key="3">
    <source>
        <dbReference type="Proteomes" id="UP000054123"/>
    </source>
</evidence>
<organism evidence="2 3">
    <name type="scientific">Mannheimia granulomatis</name>
    <dbReference type="NCBI Taxonomy" id="85402"/>
    <lineage>
        <taxon>Bacteria</taxon>
        <taxon>Pseudomonadati</taxon>
        <taxon>Pseudomonadota</taxon>
        <taxon>Gammaproteobacteria</taxon>
        <taxon>Pasteurellales</taxon>
        <taxon>Pasteurellaceae</taxon>
        <taxon>Mannheimia</taxon>
    </lineage>
</organism>
<feature type="chain" id="PRO_5001460800" evidence="1">
    <location>
        <begin position="20"/>
        <end position="166"/>
    </location>
</feature>
<protein>
    <submittedName>
        <fullName evidence="2">Rough colony protein B</fullName>
    </submittedName>
</protein>
<keyword evidence="3" id="KW-1185">Reference proteome</keyword>
<dbReference type="RefSeq" id="WP_042803756.1">
    <property type="nucleotide sequence ID" value="NZ_AVSP01000005.1"/>
</dbReference>
<gene>
    <name evidence="2" type="ORF">AK33_09140</name>
</gene>
<dbReference type="AlphaFoldDB" id="A0A011NBG2"/>
<evidence type="ECO:0000313" key="2">
    <source>
        <dbReference type="EMBL" id="EXI61740.1"/>
    </source>
</evidence>
<dbReference type="OrthoDB" id="5679242at2"/>
<dbReference type="STRING" id="1122190.GCA_000621105_00878"/>
<feature type="signal peptide" evidence="1">
    <location>
        <begin position="1"/>
        <end position="19"/>
    </location>
</feature>
<proteinExistence type="predicted"/>
<dbReference type="Pfam" id="PF16971">
    <property type="entry name" value="RcpB"/>
    <property type="match status" value="1"/>
</dbReference>
<keyword evidence="1" id="KW-0732">Signal</keyword>
<name>A0A011NBG2_9PAST</name>
<reference evidence="2 3" key="1">
    <citation type="journal article" date="2014" name="Genome Announc.">
        <title>Genome Sequence of a Presumptive Mannheimia haemolytica Strain with an A1/A6-Cross-Reactive Serotype from a White-Tailed Deer (Odocoileus virginianus).</title>
        <authorList>
            <person name="Lawrence P.K."/>
            <person name="Bey R.F."/>
            <person name="Wiener B."/>
            <person name="Kittichotirat W."/>
            <person name="Bumgarner R.E."/>
        </authorList>
    </citation>
    <scope>NUCLEOTIDE SEQUENCE [LARGE SCALE GENOMIC DNA]</scope>
    <source>
        <strain evidence="2 3">PKL10</strain>
    </source>
</reference>